<evidence type="ECO:0000313" key="3">
    <source>
        <dbReference type="Proteomes" id="UP000033856"/>
    </source>
</evidence>
<dbReference type="InterPro" id="IPR036515">
    <property type="entry name" value="Transposase_17_sf"/>
</dbReference>
<reference evidence="2 3" key="1">
    <citation type="journal article" date="2015" name="Nature">
        <title>rRNA introns, odd ribosomes, and small enigmatic genomes across a large radiation of phyla.</title>
        <authorList>
            <person name="Brown C.T."/>
            <person name="Hug L.A."/>
            <person name="Thomas B.C."/>
            <person name="Sharon I."/>
            <person name="Castelle C.J."/>
            <person name="Singh A."/>
            <person name="Wilkins M.J."/>
            <person name="Williams K.H."/>
            <person name="Banfield J.F."/>
        </authorList>
    </citation>
    <scope>NUCLEOTIDE SEQUENCE [LARGE SCALE GENOMIC DNA]</scope>
</reference>
<dbReference type="Pfam" id="PF01797">
    <property type="entry name" value="Y1_Tnp"/>
    <property type="match status" value="1"/>
</dbReference>
<sequence>MSLRKIYFAVGEYYHIYNRGNSKQNIFHDPDDYGRFLKLMFLSNGKENFNVRSIGNKIYNFNRGKQLVDIGAYCLMPNHFHILLTQTNNGDVSKFIHKLLTGYSMYYNKKYERVGALFEGKFKSEHANNDRYLKYLFSYIHLNPVKLIDTDWKEAGIKDKRKIIKFLEQFIYSSFQDYLGVKRPQKVILNTKAFPNYFSRPNQFRNEIFDWVDYK</sequence>
<feature type="domain" description="Transposase IS200-like" evidence="1">
    <location>
        <begin position="9"/>
        <end position="143"/>
    </location>
</feature>
<dbReference type="GO" id="GO:0003677">
    <property type="term" value="F:DNA binding"/>
    <property type="evidence" value="ECO:0007669"/>
    <property type="project" value="InterPro"/>
</dbReference>
<dbReference type="PANTHER" id="PTHR34322">
    <property type="entry name" value="TRANSPOSASE, Y1_TNP DOMAIN-CONTAINING"/>
    <property type="match status" value="1"/>
</dbReference>
<dbReference type="InterPro" id="IPR002686">
    <property type="entry name" value="Transposase_17"/>
</dbReference>
<dbReference type="GO" id="GO:0006313">
    <property type="term" value="P:DNA transposition"/>
    <property type="evidence" value="ECO:0007669"/>
    <property type="project" value="InterPro"/>
</dbReference>
<protein>
    <submittedName>
        <fullName evidence="2">Putative transposase</fullName>
    </submittedName>
</protein>
<dbReference type="Proteomes" id="UP000033856">
    <property type="component" value="Unassembled WGS sequence"/>
</dbReference>
<dbReference type="SMART" id="SM01321">
    <property type="entry name" value="Y1_Tnp"/>
    <property type="match status" value="1"/>
</dbReference>
<organism evidence="2 3">
    <name type="scientific">Candidatus Jorgensenbacteria bacterium GW2011_GWF2_41_8</name>
    <dbReference type="NCBI Taxonomy" id="1618667"/>
    <lineage>
        <taxon>Bacteria</taxon>
        <taxon>Candidatus Joergenseniibacteriota</taxon>
    </lineage>
</organism>
<dbReference type="Gene3D" id="3.30.70.1290">
    <property type="entry name" value="Transposase IS200-like"/>
    <property type="match status" value="1"/>
</dbReference>
<dbReference type="EMBL" id="LCCD01000034">
    <property type="protein sequence ID" value="KKS24004.1"/>
    <property type="molecule type" value="Genomic_DNA"/>
</dbReference>
<gene>
    <name evidence="2" type="ORF">UU83_C0034G0003</name>
</gene>
<evidence type="ECO:0000259" key="1">
    <source>
        <dbReference type="SMART" id="SM01321"/>
    </source>
</evidence>
<dbReference type="PANTHER" id="PTHR34322:SF2">
    <property type="entry name" value="TRANSPOSASE IS200-LIKE DOMAIN-CONTAINING PROTEIN"/>
    <property type="match status" value="1"/>
</dbReference>
<dbReference type="GO" id="GO:0004803">
    <property type="term" value="F:transposase activity"/>
    <property type="evidence" value="ECO:0007669"/>
    <property type="project" value="InterPro"/>
</dbReference>
<dbReference type="SUPFAM" id="SSF143422">
    <property type="entry name" value="Transposase IS200-like"/>
    <property type="match status" value="1"/>
</dbReference>
<comment type="caution">
    <text evidence="2">The sequence shown here is derived from an EMBL/GenBank/DDBJ whole genome shotgun (WGS) entry which is preliminary data.</text>
</comment>
<dbReference type="AlphaFoldDB" id="A0A0G0XGK3"/>
<name>A0A0G0XGK3_9BACT</name>
<proteinExistence type="predicted"/>
<evidence type="ECO:0000313" key="2">
    <source>
        <dbReference type="EMBL" id="KKS24004.1"/>
    </source>
</evidence>
<accession>A0A0G0XGK3</accession>